<dbReference type="AlphaFoldDB" id="D1AG89"/>
<proteinExistence type="predicted"/>
<reference evidence="1 2" key="2">
    <citation type="journal article" date="2010" name="Stand. Genomic Sci.">
        <title>Complete genome sequence of Sebaldella termitidis type strain (NCTC 11300).</title>
        <authorList>
            <person name="Harmon-Smith M."/>
            <person name="Celia L."/>
            <person name="Chertkov O."/>
            <person name="Lapidus A."/>
            <person name="Copeland A."/>
            <person name="Glavina Del Rio T."/>
            <person name="Nolan M."/>
            <person name="Lucas S."/>
            <person name="Tice H."/>
            <person name="Cheng J.F."/>
            <person name="Han C."/>
            <person name="Detter J.C."/>
            <person name="Bruce D."/>
            <person name="Goodwin L."/>
            <person name="Pitluck S."/>
            <person name="Pati A."/>
            <person name="Liolios K."/>
            <person name="Ivanova N."/>
            <person name="Mavromatis K."/>
            <person name="Mikhailova N."/>
            <person name="Chen A."/>
            <person name="Palaniappan K."/>
            <person name="Land M."/>
            <person name="Hauser L."/>
            <person name="Chang Y.J."/>
            <person name="Jeffries C.D."/>
            <person name="Brettin T."/>
            <person name="Goker M."/>
            <person name="Beck B."/>
            <person name="Bristow J."/>
            <person name="Eisen J.A."/>
            <person name="Markowitz V."/>
            <person name="Hugenholtz P."/>
            <person name="Kyrpides N.C."/>
            <person name="Klenk H.P."/>
            <person name="Chen F."/>
        </authorList>
    </citation>
    <scope>NUCLEOTIDE SEQUENCE [LARGE SCALE GENOMIC DNA]</scope>
    <source>
        <strain evidence="2">ATCC 33386 / NCTC 11300</strain>
    </source>
</reference>
<gene>
    <name evidence="1" type="ordered locus">Sterm_3881</name>
</gene>
<dbReference type="RefSeq" id="WP_012863294.1">
    <property type="nucleotide sequence ID" value="NC_013517.1"/>
</dbReference>
<evidence type="ECO:0000313" key="1">
    <source>
        <dbReference type="EMBL" id="ACZ10715.1"/>
    </source>
</evidence>
<dbReference type="HOGENOM" id="CLU_2939189_0_0_0"/>
<reference evidence="2" key="1">
    <citation type="submission" date="2009-09" db="EMBL/GenBank/DDBJ databases">
        <title>The complete chromosome of Sebaldella termitidis ATCC 33386.</title>
        <authorList>
            <consortium name="US DOE Joint Genome Institute (JGI-PGF)"/>
            <person name="Lucas S."/>
            <person name="Copeland A."/>
            <person name="Lapidus A."/>
            <person name="Glavina del Rio T."/>
            <person name="Dalin E."/>
            <person name="Tice H."/>
            <person name="Bruce D."/>
            <person name="Goodwin L."/>
            <person name="Pitluck S."/>
            <person name="Kyrpides N."/>
            <person name="Mavromatis K."/>
            <person name="Ivanova N."/>
            <person name="Mikhailova N."/>
            <person name="Sims D."/>
            <person name="Meincke L."/>
            <person name="Brettin T."/>
            <person name="Detter J.C."/>
            <person name="Han C."/>
            <person name="Larimer F."/>
            <person name="Land M."/>
            <person name="Hauser L."/>
            <person name="Markowitz V."/>
            <person name="Cheng J.F."/>
            <person name="Hugenholtz P."/>
            <person name="Woyke T."/>
            <person name="Wu D."/>
            <person name="Eisen J.A."/>
        </authorList>
    </citation>
    <scope>NUCLEOTIDE SEQUENCE [LARGE SCALE GENOMIC DNA]</scope>
    <source>
        <strain evidence="2">ATCC 33386 / NCTC 11300</strain>
    </source>
</reference>
<organism evidence="1 2">
    <name type="scientific">Sebaldella termitidis (strain ATCC 33386 / NCTC 11300)</name>
    <dbReference type="NCBI Taxonomy" id="526218"/>
    <lineage>
        <taxon>Bacteria</taxon>
        <taxon>Fusobacteriati</taxon>
        <taxon>Fusobacteriota</taxon>
        <taxon>Fusobacteriia</taxon>
        <taxon>Fusobacteriales</taxon>
        <taxon>Leptotrichiaceae</taxon>
        <taxon>Sebaldella</taxon>
    </lineage>
</organism>
<name>D1AG89_SEBTE</name>
<dbReference type="KEGG" id="str:Sterm_3881"/>
<dbReference type="EMBL" id="CP001739">
    <property type="protein sequence ID" value="ACZ10715.1"/>
    <property type="molecule type" value="Genomic_DNA"/>
</dbReference>
<dbReference type="STRING" id="526218.Sterm_3881"/>
<dbReference type="Proteomes" id="UP000000845">
    <property type="component" value="Chromosome"/>
</dbReference>
<sequence length="60" mass="6812">MKKIIFSLFLIFNIINYSGYYSATVTAAEAGKQLARLLEYKYVIDHIVVVGNSVVIVYHN</sequence>
<evidence type="ECO:0000313" key="2">
    <source>
        <dbReference type="Proteomes" id="UP000000845"/>
    </source>
</evidence>
<keyword evidence="2" id="KW-1185">Reference proteome</keyword>
<protein>
    <submittedName>
        <fullName evidence="1">Uncharacterized protein</fullName>
    </submittedName>
</protein>
<accession>D1AG89</accession>